<feature type="region of interest" description="Disordered" evidence="1">
    <location>
        <begin position="1"/>
        <end position="30"/>
    </location>
</feature>
<dbReference type="Pfam" id="PF00644">
    <property type="entry name" value="PARP"/>
    <property type="match status" value="1"/>
</dbReference>
<dbReference type="EMBL" id="JAGFBS010000030">
    <property type="protein sequence ID" value="KAG6372051.1"/>
    <property type="molecule type" value="Genomic_DNA"/>
</dbReference>
<dbReference type="Gene3D" id="3.90.228.10">
    <property type="match status" value="1"/>
</dbReference>
<dbReference type="AlphaFoldDB" id="A0A8I3A6C7"/>
<dbReference type="InterPro" id="IPR012317">
    <property type="entry name" value="Poly(ADP-ribose)pol_cat_dom"/>
</dbReference>
<keyword evidence="4" id="KW-1185">Reference proteome</keyword>
<dbReference type="OrthoDB" id="5153512at2759"/>
<evidence type="ECO:0000256" key="1">
    <source>
        <dbReference type="SAM" id="MobiDB-lite"/>
    </source>
</evidence>
<evidence type="ECO:0000313" key="4">
    <source>
        <dbReference type="Proteomes" id="UP000683000"/>
    </source>
</evidence>
<evidence type="ECO:0000259" key="2">
    <source>
        <dbReference type="Pfam" id="PF00644"/>
    </source>
</evidence>
<accession>A0A8I3A6C7</accession>
<dbReference type="PANTHER" id="PTHR46530">
    <property type="entry name" value="PROTEIN MONO-ADP-RIBOSYLTRANSFERASE PARP4"/>
    <property type="match status" value="1"/>
</dbReference>
<dbReference type="SUPFAM" id="SSF56399">
    <property type="entry name" value="ADP-ribosylation"/>
    <property type="match status" value="1"/>
</dbReference>
<gene>
    <name evidence="3" type="ORF">JVT61DRAFT_8759</name>
</gene>
<dbReference type="PANTHER" id="PTHR46530:SF1">
    <property type="entry name" value="PROTEIN MONO-ADP-RIBOSYLTRANSFERASE PARP4"/>
    <property type="match status" value="1"/>
</dbReference>
<evidence type="ECO:0000313" key="3">
    <source>
        <dbReference type="EMBL" id="KAG6372051.1"/>
    </source>
</evidence>
<dbReference type="GO" id="GO:0003950">
    <property type="term" value="F:NAD+ poly-ADP-ribosyltransferase activity"/>
    <property type="evidence" value="ECO:0007669"/>
    <property type="project" value="InterPro"/>
</dbReference>
<organism evidence="3 4">
    <name type="scientific">Boletus reticuloceps</name>
    <dbReference type="NCBI Taxonomy" id="495285"/>
    <lineage>
        <taxon>Eukaryota</taxon>
        <taxon>Fungi</taxon>
        <taxon>Dikarya</taxon>
        <taxon>Basidiomycota</taxon>
        <taxon>Agaricomycotina</taxon>
        <taxon>Agaricomycetes</taxon>
        <taxon>Agaricomycetidae</taxon>
        <taxon>Boletales</taxon>
        <taxon>Boletineae</taxon>
        <taxon>Boletaceae</taxon>
        <taxon>Boletoideae</taxon>
        <taxon>Boletus</taxon>
    </lineage>
</organism>
<reference evidence="3" key="1">
    <citation type="submission" date="2021-03" db="EMBL/GenBank/DDBJ databases">
        <title>Evolutionary innovations through gain and loss of genes in the ectomycorrhizal Boletales.</title>
        <authorList>
            <person name="Wu G."/>
            <person name="Miyauchi S."/>
            <person name="Morin E."/>
            <person name="Yang Z.-L."/>
            <person name="Xu J."/>
            <person name="Martin F.M."/>
        </authorList>
    </citation>
    <scope>NUCLEOTIDE SEQUENCE</scope>
    <source>
        <strain evidence="3">BR01</strain>
    </source>
</reference>
<name>A0A8I3A6C7_9AGAM</name>
<sequence>MGFSTLLSSSQRLVTHTSKRPSPVSPHAHGAPLPQPVPVWAPFYVLPFCPHTVFQDARRYWLYPVNHHPSYPPNQQHALSRSMLTMPSNACPQCQRQPKHPDYRFCSVACGQSAARSAPELKYLYPHHELSVTIATQFMRCWGIGPRPTVLAVYTITWTESSQRSFKQYRDAVEFRGQFKRNGFFPGNEQKRFRSTVRACTLGEGANVSPCYNEACWMCETIRCGFEPHLQRKRSVPSNGPGIRLGAGIYTSHSSSKAAQYAENIHDPESRIKAMLVCRVVIGTPFVTCQEDPTIRSPPLGYDCVYGEPGDHSAFREDEYVVYNADAIRAAYLVLYETAPGA</sequence>
<protein>
    <recommendedName>
        <fullName evidence="2">PARP catalytic domain-containing protein</fullName>
    </recommendedName>
</protein>
<dbReference type="InterPro" id="IPR031273">
    <property type="entry name" value="PARP4"/>
</dbReference>
<proteinExistence type="predicted"/>
<feature type="compositionally biased region" description="Polar residues" evidence="1">
    <location>
        <begin position="1"/>
        <end position="16"/>
    </location>
</feature>
<comment type="caution">
    <text evidence="3">The sequence shown here is derived from an EMBL/GenBank/DDBJ whole genome shotgun (WGS) entry which is preliminary data.</text>
</comment>
<dbReference type="GO" id="GO:0005737">
    <property type="term" value="C:cytoplasm"/>
    <property type="evidence" value="ECO:0007669"/>
    <property type="project" value="TreeGrafter"/>
</dbReference>
<feature type="domain" description="PARP catalytic" evidence="2">
    <location>
        <begin position="241"/>
        <end position="308"/>
    </location>
</feature>
<dbReference type="Proteomes" id="UP000683000">
    <property type="component" value="Unassembled WGS sequence"/>
</dbReference>